<accession>A0AAD6SPD2</accession>
<name>A0AAD6SPD2_9AGAR</name>
<comment type="caution">
    <text evidence="2">The sequence shown here is derived from an EMBL/GenBank/DDBJ whole genome shotgun (WGS) entry which is preliminary data.</text>
</comment>
<evidence type="ECO:0008006" key="4">
    <source>
        <dbReference type="Google" id="ProtNLM"/>
    </source>
</evidence>
<evidence type="ECO:0000313" key="3">
    <source>
        <dbReference type="Proteomes" id="UP001218188"/>
    </source>
</evidence>
<feature type="signal peptide" evidence="1">
    <location>
        <begin position="1"/>
        <end position="24"/>
    </location>
</feature>
<gene>
    <name evidence="2" type="ORF">C8F04DRAFT_1262812</name>
</gene>
<evidence type="ECO:0000256" key="1">
    <source>
        <dbReference type="SAM" id="SignalP"/>
    </source>
</evidence>
<proteinExistence type="predicted"/>
<reference evidence="2" key="1">
    <citation type="submission" date="2023-03" db="EMBL/GenBank/DDBJ databases">
        <title>Massive genome expansion in bonnet fungi (Mycena s.s.) driven by repeated elements and novel gene families across ecological guilds.</title>
        <authorList>
            <consortium name="Lawrence Berkeley National Laboratory"/>
            <person name="Harder C.B."/>
            <person name="Miyauchi S."/>
            <person name="Viragh M."/>
            <person name="Kuo A."/>
            <person name="Thoen E."/>
            <person name="Andreopoulos B."/>
            <person name="Lu D."/>
            <person name="Skrede I."/>
            <person name="Drula E."/>
            <person name="Henrissat B."/>
            <person name="Morin E."/>
            <person name="Kohler A."/>
            <person name="Barry K."/>
            <person name="LaButti K."/>
            <person name="Morin E."/>
            <person name="Salamov A."/>
            <person name="Lipzen A."/>
            <person name="Mereny Z."/>
            <person name="Hegedus B."/>
            <person name="Baldrian P."/>
            <person name="Stursova M."/>
            <person name="Weitz H."/>
            <person name="Taylor A."/>
            <person name="Grigoriev I.V."/>
            <person name="Nagy L.G."/>
            <person name="Martin F."/>
            <person name="Kauserud H."/>
        </authorList>
    </citation>
    <scope>NUCLEOTIDE SEQUENCE</scope>
    <source>
        <strain evidence="2">CBHHK200</strain>
    </source>
</reference>
<protein>
    <recommendedName>
        <fullName evidence="4">Secreted protein</fullName>
    </recommendedName>
</protein>
<evidence type="ECO:0000313" key="2">
    <source>
        <dbReference type="EMBL" id="KAJ7031453.1"/>
    </source>
</evidence>
<dbReference type="AlphaFoldDB" id="A0AAD6SPD2"/>
<keyword evidence="3" id="KW-1185">Reference proteome</keyword>
<feature type="chain" id="PRO_5042015809" description="Secreted protein" evidence="1">
    <location>
        <begin position="25"/>
        <end position="70"/>
    </location>
</feature>
<organism evidence="2 3">
    <name type="scientific">Mycena alexandri</name>
    <dbReference type="NCBI Taxonomy" id="1745969"/>
    <lineage>
        <taxon>Eukaryota</taxon>
        <taxon>Fungi</taxon>
        <taxon>Dikarya</taxon>
        <taxon>Basidiomycota</taxon>
        <taxon>Agaricomycotina</taxon>
        <taxon>Agaricomycetes</taxon>
        <taxon>Agaricomycetidae</taxon>
        <taxon>Agaricales</taxon>
        <taxon>Marasmiineae</taxon>
        <taxon>Mycenaceae</taxon>
        <taxon>Mycena</taxon>
    </lineage>
</organism>
<keyword evidence="1" id="KW-0732">Signal</keyword>
<dbReference type="Proteomes" id="UP001218188">
    <property type="component" value="Unassembled WGS sequence"/>
</dbReference>
<sequence>MSLSIFGPCAGSLVAAVVVASCVAEELGAADARAVDAPSCANAGAVARMANVSARIRLLVVRILGPIGSS</sequence>
<dbReference type="EMBL" id="JARJCM010000081">
    <property type="protein sequence ID" value="KAJ7031453.1"/>
    <property type="molecule type" value="Genomic_DNA"/>
</dbReference>